<dbReference type="InterPro" id="IPR002938">
    <property type="entry name" value="FAD-bd"/>
</dbReference>
<sequence>MNAEPDILIIGGGMVGAALACALGGQARTVVVLERGPWPDFPPDSPPDLRVSAISLANEQALNRLGIWPRVPAERQTPYRRLATWEWLRTPWGHSLPPFQATRFTADEAGTDHLGAIVENRALQRAALEQACKTDGVTVLTDTAPEDMRFVQGRLEVRVNGFWWAPRLVVGADGALSRVRDAARIPLDAHPYDQWAMLINVTLAHPPGDETWQAFTPDGPRALLPLGSPDGVHRASLVWYDHPDAIRRWQQADGETLLHAIRAHFPPQLPALRAVEAVGAFPLVRRHAQRYWHGNTVLVGDAAHTIHPLAGQGVNLGFQDVLNLHAHLAPWLEGRTASPGSAPETYSRQRRAANLLMMRGMDVFYHGFSSRLPPLALARNVALALAHRAGPVKKQALKYALGLTAPFQPQQGSPT</sequence>
<evidence type="ECO:0000256" key="5">
    <source>
        <dbReference type="ARBA" id="ARBA00022827"/>
    </source>
</evidence>
<evidence type="ECO:0000259" key="8">
    <source>
        <dbReference type="Pfam" id="PF01494"/>
    </source>
</evidence>
<reference evidence="9" key="1">
    <citation type="submission" date="2024-05" db="EMBL/GenBank/DDBJ databases">
        <title>Genome sequencing of novel strain.</title>
        <authorList>
            <person name="Ganbat D."/>
            <person name="Ganbat S."/>
            <person name="Lee S.-J."/>
        </authorList>
    </citation>
    <scope>NUCLEOTIDE SEQUENCE</scope>
    <source>
        <strain evidence="9">SMD15-11</strain>
    </source>
</reference>
<dbReference type="InterPro" id="IPR018168">
    <property type="entry name" value="Ubi_Hdrlase_CS"/>
</dbReference>
<organism evidence="9">
    <name type="scientific">Thermohahella caldifontis</name>
    <dbReference type="NCBI Taxonomy" id="3142973"/>
    <lineage>
        <taxon>Bacteria</taxon>
        <taxon>Pseudomonadati</taxon>
        <taxon>Pseudomonadota</taxon>
        <taxon>Gammaproteobacteria</taxon>
        <taxon>Oceanospirillales</taxon>
        <taxon>Hahellaceae</taxon>
        <taxon>Thermohahella</taxon>
    </lineage>
</organism>
<dbReference type="InterPro" id="IPR036188">
    <property type="entry name" value="FAD/NAD-bd_sf"/>
</dbReference>
<dbReference type="Pfam" id="PF01494">
    <property type="entry name" value="FAD_binding_3"/>
    <property type="match status" value="1"/>
</dbReference>
<name>A0AB39US32_9GAMM</name>
<evidence type="ECO:0000256" key="1">
    <source>
        <dbReference type="ARBA" id="ARBA00001974"/>
    </source>
</evidence>
<evidence type="ECO:0000256" key="3">
    <source>
        <dbReference type="ARBA" id="ARBA00005349"/>
    </source>
</evidence>
<dbReference type="SUPFAM" id="SSF51905">
    <property type="entry name" value="FAD/NAD(P)-binding domain"/>
    <property type="match status" value="1"/>
</dbReference>
<feature type="domain" description="FAD-binding" evidence="8">
    <location>
        <begin position="6"/>
        <end position="353"/>
    </location>
</feature>
<dbReference type="PANTHER" id="PTHR43876">
    <property type="entry name" value="UBIQUINONE BIOSYNTHESIS MONOOXYGENASE COQ6, MITOCHONDRIAL"/>
    <property type="match status" value="1"/>
</dbReference>
<dbReference type="KEGG" id="tcd:AAIA72_08975"/>
<evidence type="ECO:0000256" key="6">
    <source>
        <dbReference type="ARBA" id="ARBA00023002"/>
    </source>
</evidence>
<dbReference type="PRINTS" id="PR00420">
    <property type="entry name" value="RNGMNOXGNASE"/>
</dbReference>
<keyword evidence="6" id="KW-0560">Oxidoreductase</keyword>
<dbReference type="PROSITE" id="PS01304">
    <property type="entry name" value="UBIH"/>
    <property type="match status" value="1"/>
</dbReference>
<dbReference type="NCBIfam" id="TIGR01988">
    <property type="entry name" value="Ubi-OHases"/>
    <property type="match status" value="1"/>
</dbReference>
<dbReference type="EMBL" id="CP154858">
    <property type="protein sequence ID" value="XDT70945.1"/>
    <property type="molecule type" value="Genomic_DNA"/>
</dbReference>
<accession>A0AB39US32</accession>
<evidence type="ECO:0000313" key="9">
    <source>
        <dbReference type="EMBL" id="XDT70945.1"/>
    </source>
</evidence>
<gene>
    <name evidence="9" type="ORF">AAIA72_08975</name>
</gene>
<dbReference type="InterPro" id="IPR010971">
    <property type="entry name" value="UbiH/COQ6"/>
</dbReference>
<dbReference type="GO" id="GO:0008682">
    <property type="term" value="F:3-demethoxyubiquinol 3-hydroxylase activity"/>
    <property type="evidence" value="ECO:0007669"/>
    <property type="project" value="TreeGrafter"/>
</dbReference>
<evidence type="ECO:0000256" key="4">
    <source>
        <dbReference type="ARBA" id="ARBA00022630"/>
    </source>
</evidence>
<comment type="similarity">
    <text evidence="3">Belongs to the UbiH/COQ6 family.</text>
</comment>
<protein>
    <submittedName>
        <fullName evidence="9">FAD-dependent monooxygenase</fullName>
    </submittedName>
</protein>
<dbReference type="RefSeq" id="WP_369599986.1">
    <property type="nucleotide sequence ID" value="NZ_CP154858.1"/>
</dbReference>
<evidence type="ECO:0000256" key="2">
    <source>
        <dbReference type="ARBA" id="ARBA00004749"/>
    </source>
</evidence>
<comment type="pathway">
    <text evidence="2">Cofactor biosynthesis; ubiquinone biosynthesis.</text>
</comment>
<keyword evidence="5" id="KW-0274">FAD</keyword>
<keyword evidence="4" id="KW-0285">Flavoprotein</keyword>
<dbReference type="InterPro" id="IPR051205">
    <property type="entry name" value="UbiH/COQ6_monooxygenase"/>
</dbReference>
<dbReference type="AlphaFoldDB" id="A0AB39US32"/>
<comment type="cofactor">
    <cofactor evidence="1">
        <name>FAD</name>
        <dbReference type="ChEBI" id="CHEBI:57692"/>
    </cofactor>
</comment>
<dbReference type="GO" id="GO:0006744">
    <property type="term" value="P:ubiquinone biosynthetic process"/>
    <property type="evidence" value="ECO:0007669"/>
    <property type="project" value="InterPro"/>
</dbReference>
<dbReference type="GO" id="GO:0071949">
    <property type="term" value="F:FAD binding"/>
    <property type="evidence" value="ECO:0007669"/>
    <property type="project" value="InterPro"/>
</dbReference>
<dbReference type="PANTHER" id="PTHR43876:SF10">
    <property type="entry name" value="3-DEMETHOXYUBIQUINOL 3-HYDROXYLASE"/>
    <property type="match status" value="1"/>
</dbReference>
<proteinExistence type="inferred from homology"/>
<dbReference type="Gene3D" id="3.50.50.60">
    <property type="entry name" value="FAD/NAD(P)-binding domain"/>
    <property type="match status" value="2"/>
</dbReference>
<keyword evidence="7 9" id="KW-0503">Monooxygenase</keyword>
<evidence type="ECO:0000256" key="7">
    <source>
        <dbReference type="ARBA" id="ARBA00023033"/>
    </source>
</evidence>